<dbReference type="EMBL" id="JQ823122">
    <property type="protein sequence ID" value="AFM54699.1"/>
    <property type="molecule type" value="Genomic_DNA"/>
</dbReference>
<accession>I6R9M9</accession>
<dbReference type="KEGG" id="vg:13405317"/>
<dbReference type="GeneID" id="13405317"/>
<evidence type="ECO:0000313" key="2">
    <source>
        <dbReference type="Proteomes" id="UP000002820"/>
    </source>
</evidence>
<reference evidence="1 2" key="1">
    <citation type="journal article" date="2012" name="J. Virol.">
        <title>Complete Genome Sequences of Two Persicivirga Bacteriophages, P12024S and P12024L.</title>
        <authorList>
            <person name="Kang I."/>
            <person name="Jang H."/>
            <person name="Cho J.C."/>
        </authorList>
    </citation>
    <scope>NUCLEOTIDE SEQUENCE [LARGE SCALE GENOMIC DNA]</scope>
</reference>
<dbReference type="OrthoDB" id="30471at10239"/>
<keyword evidence="2" id="KW-1185">Reference proteome</keyword>
<proteinExistence type="predicted"/>
<evidence type="ECO:0000313" key="1">
    <source>
        <dbReference type="EMBL" id="AFM54699.1"/>
    </source>
</evidence>
<sequence>MKLTIPTSQSEITLKQYIDAHDKPEREQVAIYLNITLEVLDQLPQDVYDEALQSISKAMQEEPELERFFTIGGTKYGFVPDLNDIEVGAFAVAEDAVSDPSKAHLLMNTLYRPVKRQVNDFYSVKGYDSRAANRMLEAPLIAYSSCILFFYHLGNDLGIYTQNSTPPQADSKAAT</sequence>
<name>I6R9M9_9CAUD</name>
<gene>
    <name evidence="1" type="ORF">P12024S_38</name>
</gene>
<dbReference type="Proteomes" id="UP000002820">
    <property type="component" value="Segment"/>
</dbReference>
<protein>
    <submittedName>
        <fullName evidence="1">Uncharacterized protein</fullName>
    </submittedName>
</protein>
<dbReference type="RefSeq" id="YP_006560378.1">
    <property type="nucleotide sequence ID" value="NC_018271.1"/>
</dbReference>
<organism evidence="1 2">
    <name type="scientific">Nonlabens phage P12024S</name>
    <dbReference type="NCBI Taxonomy" id="1168478"/>
    <lineage>
        <taxon>Viruses</taxon>
        <taxon>Duplodnaviria</taxon>
        <taxon>Heunggongvirae</taxon>
        <taxon>Uroviricota</taxon>
        <taxon>Caudoviricetes</taxon>
        <taxon>Inhavirus</taxon>
        <taxon>Inhavirus P12024S</taxon>
    </lineage>
</organism>